<evidence type="ECO:0000313" key="2">
    <source>
        <dbReference type="Proteomes" id="UP000286075"/>
    </source>
</evidence>
<dbReference type="Gene3D" id="2.160.20.110">
    <property type="match status" value="1"/>
</dbReference>
<evidence type="ECO:0008006" key="3">
    <source>
        <dbReference type="Google" id="ProtNLM"/>
    </source>
</evidence>
<dbReference type="Gene3D" id="2.60.40.2630">
    <property type="match status" value="1"/>
</dbReference>
<dbReference type="EMBL" id="QSCF01000011">
    <property type="protein sequence ID" value="RGX79163.1"/>
    <property type="molecule type" value="Genomic_DNA"/>
</dbReference>
<organism evidence="1 2">
    <name type="scientific">Bacteroides stercorirosoris</name>
    <dbReference type="NCBI Taxonomy" id="871324"/>
    <lineage>
        <taxon>Bacteria</taxon>
        <taxon>Pseudomonadati</taxon>
        <taxon>Bacteroidota</taxon>
        <taxon>Bacteroidia</taxon>
        <taxon>Bacteroidales</taxon>
        <taxon>Bacteroidaceae</taxon>
        <taxon>Bacteroides</taxon>
    </lineage>
</organism>
<name>A0A413H6H4_9BACE</name>
<dbReference type="RefSeq" id="WP_117987179.1">
    <property type="nucleotide sequence ID" value="NZ_CABMFG010000011.1"/>
</dbReference>
<accession>A0A413H6H4</accession>
<protein>
    <recommendedName>
        <fullName evidence="3">GLUG domain-containing protein</fullName>
    </recommendedName>
</protein>
<gene>
    <name evidence="1" type="ORF">DXA68_08555</name>
</gene>
<dbReference type="CDD" id="cd13121">
    <property type="entry name" value="BF2867_like_C"/>
    <property type="match status" value="1"/>
</dbReference>
<reference evidence="1 2" key="1">
    <citation type="submission" date="2018-08" db="EMBL/GenBank/DDBJ databases">
        <title>A genome reference for cultivated species of the human gut microbiota.</title>
        <authorList>
            <person name="Zou Y."/>
            <person name="Xue W."/>
            <person name="Luo G."/>
        </authorList>
    </citation>
    <scope>NUCLEOTIDE SEQUENCE [LARGE SCALE GENOMIC DNA]</scope>
    <source>
        <strain evidence="1 2">OF03-9BH</strain>
    </source>
</reference>
<sequence length="436" mass="45116">MGSYTGTETVTATLANGTVAANTADAQKVATFYLLPQKASATLSIAYTQAGTPSMQFTRTDIAFPSTATAWEPGVSLGYTLHVKKDGKVTATVGQDWSSESGGDMSGQEKGINSIEEWMAFTKLWNANGLPTLSDGVTPDYSLYEKYGWYETDGANRTFTIKLTASFVLTGTKAGELYAPVGTDAHPLTLPIDGQGWEISIDLQNSSQLIEGKYSGVVGYTRSGISNLRVKTLSGISSTTGYSIESSGATYAGVLAGRADGDILNCSVELNKTTVVNSNASAAGAMYLGGLAGYCGGNILNSAVFEGSTSKVSFSQASAGSGIGGLAGGVASGKRVENCYVQLSELSNQAGNTPAAGWLVGSKSGVGFNACHYKSGNTASGCTPNDPLTGITSFADFTGLCALLNAEAGKHTGWALWKEVKNTEGSVKQVALDLYR</sequence>
<comment type="caution">
    <text evidence="1">The sequence shown here is derived from an EMBL/GenBank/DDBJ whole genome shotgun (WGS) entry which is preliminary data.</text>
</comment>
<dbReference type="Proteomes" id="UP000286075">
    <property type="component" value="Unassembled WGS sequence"/>
</dbReference>
<evidence type="ECO:0000313" key="1">
    <source>
        <dbReference type="EMBL" id="RGX79163.1"/>
    </source>
</evidence>
<dbReference type="AlphaFoldDB" id="A0A413H6H4"/>
<proteinExistence type="predicted"/>